<keyword evidence="3" id="KW-1185">Reference proteome</keyword>
<protein>
    <submittedName>
        <fullName evidence="2">Uncharacterized protein</fullName>
    </submittedName>
</protein>
<evidence type="ECO:0000256" key="1">
    <source>
        <dbReference type="SAM" id="Phobius"/>
    </source>
</evidence>
<dbReference type="EMBL" id="JAMXLR010000006">
    <property type="protein sequence ID" value="MCO6042609.1"/>
    <property type="molecule type" value="Genomic_DNA"/>
</dbReference>
<keyword evidence="1" id="KW-0472">Membrane</keyword>
<feature type="transmembrane region" description="Helical" evidence="1">
    <location>
        <begin position="229"/>
        <end position="251"/>
    </location>
</feature>
<gene>
    <name evidence="2" type="ORF">NG895_01695</name>
</gene>
<name>A0A9X2F6F0_9BACT</name>
<proteinExistence type="predicted"/>
<accession>A0A9X2F6F0</accession>
<organism evidence="2 3">
    <name type="scientific">Aeoliella straminimaris</name>
    <dbReference type="NCBI Taxonomy" id="2954799"/>
    <lineage>
        <taxon>Bacteria</taxon>
        <taxon>Pseudomonadati</taxon>
        <taxon>Planctomycetota</taxon>
        <taxon>Planctomycetia</taxon>
        <taxon>Pirellulales</taxon>
        <taxon>Lacipirellulaceae</taxon>
        <taxon>Aeoliella</taxon>
    </lineage>
</organism>
<keyword evidence="1" id="KW-0812">Transmembrane</keyword>
<feature type="transmembrane region" description="Helical" evidence="1">
    <location>
        <begin position="6"/>
        <end position="27"/>
    </location>
</feature>
<keyword evidence="1" id="KW-1133">Transmembrane helix</keyword>
<dbReference type="RefSeq" id="WP_252850707.1">
    <property type="nucleotide sequence ID" value="NZ_JAMXLR010000006.1"/>
</dbReference>
<reference evidence="2" key="1">
    <citation type="submission" date="2022-06" db="EMBL/GenBank/DDBJ databases">
        <title>Aeoliella straminimaris, a novel planctomycete from sediments.</title>
        <authorList>
            <person name="Vitorino I.R."/>
            <person name="Lage O.M."/>
        </authorList>
    </citation>
    <scope>NUCLEOTIDE SEQUENCE</scope>
    <source>
        <strain evidence="2">ICT_H6.2</strain>
    </source>
</reference>
<dbReference type="AlphaFoldDB" id="A0A9X2F6F0"/>
<evidence type="ECO:0000313" key="2">
    <source>
        <dbReference type="EMBL" id="MCO6042609.1"/>
    </source>
</evidence>
<comment type="caution">
    <text evidence="2">The sequence shown here is derived from an EMBL/GenBank/DDBJ whole genome shotgun (WGS) entry which is preliminary data.</text>
</comment>
<dbReference type="PROSITE" id="PS51257">
    <property type="entry name" value="PROKAR_LIPOPROTEIN"/>
    <property type="match status" value="1"/>
</dbReference>
<dbReference type="Proteomes" id="UP001155241">
    <property type="component" value="Unassembled WGS sequence"/>
</dbReference>
<sequence length="257" mass="27752">MSKRLLGYLALIAGAIGLAACVVVLFVEWRAASRAHQVTDRLFAAVDHTLDGTQEKVVQVQQRVAAMTITASDVADGLKDRTTDEIRERLTSELKLAERSEQLSAGIEQADEWAGVAESSVESAHSLVELLTVAGIEVDTAGIDGVLEEITALRSQLTETGEQVATFRAHLETDDEEHAGQIVTIVARVAATLTSLDERIDKFSDRLSVAQESIATAERTSQRWITTASITLMLLLVWLAAGQAALVYVGWKNVRAG</sequence>
<evidence type="ECO:0000313" key="3">
    <source>
        <dbReference type="Proteomes" id="UP001155241"/>
    </source>
</evidence>